<evidence type="ECO:0008006" key="3">
    <source>
        <dbReference type="Google" id="ProtNLM"/>
    </source>
</evidence>
<dbReference type="InterPro" id="IPR014729">
    <property type="entry name" value="Rossmann-like_a/b/a_fold"/>
</dbReference>
<protein>
    <recommendedName>
        <fullName evidence="3">NAD/GMP synthase domain-containing protein</fullName>
    </recommendedName>
</protein>
<sequence length="117" mass="13213">MMTVAAYQVCTRCVMDTTDPDITFDDQGICHHCHEFDQITAKRWFPNAQGESQMQNTFTRIKAEGANQEYDSIIGLSGGIDSSYLAVMLKDRGLRPLVMHVDGGWNNLDSTFKCNTW</sequence>
<dbReference type="SUPFAM" id="SSF52402">
    <property type="entry name" value="Adenine nucleotide alpha hydrolases-like"/>
    <property type="match status" value="1"/>
</dbReference>
<dbReference type="OrthoDB" id="9765475at2"/>
<evidence type="ECO:0000313" key="2">
    <source>
        <dbReference type="Proteomes" id="UP000072660"/>
    </source>
</evidence>
<accession>A0A139SKB1</accession>
<proteinExistence type="predicted"/>
<organism evidence="1 2">
    <name type="scientific">Ventosimonas gracilis</name>
    <dbReference type="NCBI Taxonomy" id="1680762"/>
    <lineage>
        <taxon>Bacteria</taxon>
        <taxon>Pseudomonadati</taxon>
        <taxon>Pseudomonadota</taxon>
        <taxon>Gammaproteobacteria</taxon>
        <taxon>Pseudomonadales</taxon>
        <taxon>Ventosimonadaceae</taxon>
        <taxon>Ventosimonas</taxon>
    </lineage>
</organism>
<dbReference type="AlphaFoldDB" id="A0A139SKB1"/>
<comment type="caution">
    <text evidence="1">The sequence shown here is derived from an EMBL/GenBank/DDBJ whole genome shotgun (WGS) entry which is preliminary data.</text>
</comment>
<dbReference type="Gene3D" id="3.40.50.620">
    <property type="entry name" value="HUPs"/>
    <property type="match status" value="1"/>
</dbReference>
<evidence type="ECO:0000313" key="1">
    <source>
        <dbReference type="EMBL" id="KXU34991.1"/>
    </source>
</evidence>
<keyword evidence="2" id="KW-1185">Reference proteome</keyword>
<gene>
    <name evidence="1" type="ORF">AXE65_06555</name>
</gene>
<dbReference type="RefSeq" id="WP_068392547.1">
    <property type="nucleotide sequence ID" value="NZ_LSZO01000204.1"/>
</dbReference>
<dbReference type="EMBL" id="LSZO01000204">
    <property type="protein sequence ID" value="KXU34991.1"/>
    <property type="molecule type" value="Genomic_DNA"/>
</dbReference>
<name>A0A139SKB1_9GAMM</name>
<reference evidence="1 2" key="1">
    <citation type="submission" date="2016-02" db="EMBL/GenBank/DDBJ databases">
        <authorList>
            <person name="Wen L."/>
            <person name="He K."/>
            <person name="Yang H."/>
        </authorList>
    </citation>
    <scope>NUCLEOTIDE SEQUENCE [LARGE SCALE GENOMIC DNA]</scope>
    <source>
        <strain evidence="1 2">CV58</strain>
    </source>
</reference>
<dbReference type="Proteomes" id="UP000072660">
    <property type="component" value="Unassembled WGS sequence"/>
</dbReference>